<proteinExistence type="predicted"/>
<evidence type="ECO:0000313" key="2">
    <source>
        <dbReference type="Proteomes" id="UP000030437"/>
    </source>
</evidence>
<evidence type="ECO:0000313" key="1">
    <source>
        <dbReference type="EMBL" id="KGR81773.1"/>
    </source>
</evidence>
<dbReference type="eggNOG" id="ENOG5034363">
    <property type="taxonomic scope" value="Bacteria"/>
</dbReference>
<dbReference type="OrthoDB" id="2739696at2"/>
<accession>A0A0A3IG53</accession>
<protein>
    <submittedName>
        <fullName evidence="1">Uncharacterized protein</fullName>
    </submittedName>
</protein>
<reference evidence="1 2" key="1">
    <citation type="submission" date="2014-02" db="EMBL/GenBank/DDBJ databases">
        <title>Draft genome sequence of Lysinibacillus odysseyi NBRC 100172.</title>
        <authorList>
            <person name="Zhang F."/>
            <person name="Wang G."/>
            <person name="Zhang L."/>
        </authorList>
    </citation>
    <scope>NUCLEOTIDE SEQUENCE [LARGE SCALE GENOMIC DNA]</scope>
    <source>
        <strain evidence="1 2">NBRC 100172</strain>
    </source>
</reference>
<dbReference type="RefSeq" id="WP_036158623.1">
    <property type="nucleotide sequence ID" value="NZ_AVCX01000001.1"/>
</dbReference>
<dbReference type="EMBL" id="JPVP01000060">
    <property type="protein sequence ID" value="KGR81773.1"/>
    <property type="molecule type" value="Genomic_DNA"/>
</dbReference>
<sequence>MENKEIVLTILNEIKNGITPIHTAYNLTLDMWAEFIEYLDDKKYITDVTIYWFGNDDTYYDERVHSIDLTKAKLTTFGEKFLAEEVN</sequence>
<dbReference type="Proteomes" id="UP000030437">
    <property type="component" value="Unassembled WGS sequence"/>
</dbReference>
<comment type="caution">
    <text evidence="1">The sequence shown here is derived from an EMBL/GenBank/DDBJ whole genome shotgun (WGS) entry which is preliminary data.</text>
</comment>
<name>A0A0A3IG53_9BACI</name>
<gene>
    <name evidence="1" type="ORF">CD32_20790</name>
</gene>
<dbReference type="Gene3D" id="1.10.10.10">
    <property type="entry name" value="Winged helix-like DNA-binding domain superfamily/Winged helix DNA-binding domain"/>
    <property type="match status" value="1"/>
</dbReference>
<dbReference type="InterPro" id="IPR036388">
    <property type="entry name" value="WH-like_DNA-bd_sf"/>
</dbReference>
<keyword evidence="2" id="KW-1185">Reference proteome</keyword>
<dbReference type="AlphaFoldDB" id="A0A0A3IG53"/>
<organism evidence="1 2">
    <name type="scientific">Lysinibacillus odysseyi 34hs-1 = NBRC 100172</name>
    <dbReference type="NCBI Taxonomy" id="1220589"/>
    <lineage>
        <taxon>Bacteria</taxon>
        <taxon>Bacillati</taxon>
        <taxon>Bacillota</taxon>
        <taxon>Bacilli</taxon>
        <taxon>Bacillales</taxon>
        <taxon>Bacillaceae</taxon>
        <taxon>Lysinibacillus</taxon>
    </lineage>
</organism>